<dbReference type="GO" id="GO:0003677">
    <property type="term" value="F:DNA binding"/>
    <property type="evidence" value="ECO:0007669"/>
    <property type="project" value="InterPro"/>
</dbReference>
<dbReference type="SUPFAM" id="SSF57701">
    <property type="entry name" value="Zn2/Cys6 DNA-binding domain"/>
    <property type="match status" value="1"/>
</dbReference>
<dbReference type="InterPro" id="IPR036864">
    <property type="entry name" value="Zn2-C6_fun-type_DNA-bd_sf"/>
</dbReference>
<dbReference type="GeneID" id="2902837"/>
<dbReference type="CDD" id="cd12148">
    <property type="entry name" value="fungal_TF_MHR"/>
    <property type="match status" value="1"/>
</dbReference>
<dbReference type="SMART" id="SM00066">
    <property type="entry name" value="GAL4"/>
    <property type="match status" value="1"/>
</dbReference>
<dbReference type="PROSITE" id="PS50048">
    <property type="entry name" value="ZN2_CY6_FUNGAL_2"/>
    <property type="match status" value="1"/>
</dbReference>
<dbReference type="Gene3D" id="4.10.240.10">
    <property type="entry name" value="Zn(2)-C6 fungal-type DNA-binding domain"/>
    <property type="match status" value="1"/>
</dbReference>
<dbReference type="InterPro" id="IPR007219">
    <property type="entry name" value="XnlR_reg_dom"/>
</dbReference>
<dbReference type="Proteomes" id="UP000000599">
    <property type="component" value="Chromosome E"/>
</dbReference>
<keyword evidence="2" id="KW-0805">Transcription regulation</keyword>
<dbReference type="PANTHER" id="PTHR47424">
    <property type="entry name" value="REGULATORY PROTEIN GAL4"/>
    <property type="match status" value="1"/>
</dbReference>
<dbReference type="eggNOG" id="ENOG502RYTT">
    <property type="taxonomic scope" value="Eukaryota"/>
</dbReference>
<dbReference type="InterPro" id="IPR051127">
    <property type="entry name" value="Fungal_SecMet_Regulators"/>
</dbReference>
<feature type="domain" description="Zn(2)-C6 fungal-type" evidence="5">
    <location>
        <begin position="22"/>
        <end position="51"/>
    </location>
</feature>
<dbReference type="EMBL" id="CR382137">
    <property type="protein sequence ID" value="CAG88636.2"/>
    <property type="molecule type" value="Genomic_DNA"/>
</dbReference>
<dbReference type="PROSITE" id="PS00463">
    <property type="entry name" value="ZN2_CY6_FUNGAL_1"/>
    <property type="match status" value="1"/>
</dbReference>
<evidence type="ECO:0000259" key="5">
    <source>
        <dbReference type="PROSITE" id="PS50048"/>
    </source>
</evidence>
<dbReference type="AlphaFoldDB" id="Q6BN73"/>
<dbReference type="OMA" id="RNPFVLY"/>
<protein>
    <submittedName>
        <fullName evidence="6">DEHA2E24090p</fullName>
    </submittedName>
</protein>
<name>Q6BN73_DEBHA</name>
<dbReference type="STRING" id="284592.Q6BN73"/>
<sequence length="744" mass="84732">MASKTKRPRLIPPEQRKKVSKACDNCRKRKFKCNGESPCLLCSQKGLECFYCDIDRRSLKGKKISKTGDKPTSEMKESITHTNSLSNNDSHLPLPSGKSIILSISPSGLQPLLNSSHLPLPSGKSIILSISPSGLQPLLTLPLSDDDNTELQAGINGSRTDDSNIIENVPSSGEHTRLLLNSAGNLRYFGESSPLSLIQECRSIFKVVLGSSKFTDDPKRGRVMDEPSQPKKGIQVFLPKRESCDILVSLFERNINDAFYIFDMEHFRHNIVKLAYSESSHIDTPKLCLLYFVLSIGAFFAEASPNRIEEQNLRHGAFFDSAVDMMRDCVYDGRLWMVEADFLRHFYYQSNCQRSSAWIHLGTAIRHAQGLGLHRKIINEKFTNPSYVMHRRRLWRSLFICDRIYSIVLGRPLAINNYDWDDSELQELSDDENEKFRIRCQVELSKIAQINSKIVENIYRDGVINIKHTRALAIELKLWSLNIPNDLDISNTLKEDLMSPDSNNNYLLMQVHLAQLYGIMLLFRPFLMHVLLRKLKPGTYGELKDDWLLLYFCKACIKSSFLCVWLISFYTEQKGDRTESFAMSNGCLFASAILGLTLLEQRLQSKPDYDYIRVLSDTLQVASNLLHNDGAFNLSSERWGENVDNMVAAIPKYQHDQTSTNSGDASDSYRNDFEAFSKEIILMDNEFGGLKDLTSFQQGFIPSDDELLCAMGIDRQELGSNESPPLDAFMYDYGKKDQLFDRYI</sequence>
<dbReference type="PANTHER" id="PTHR47424:SF6">
    <property type="entry name" value="PROLINE UTILIZATION TRANS-ACTIVATOR"/>
    <property type="match status" value="1"/>
</dbReference>
<evidence type="ECO:0000256" key="4">
    <source>
        <dbReference type="ARBA" id="ARBA00023242"/>
    </source>
</evidence>
<reference evidence="6 7" key="1">
    <citation type="journal article" date="2004" name="Nature">
        <title>Genome evolution in yeasts.</title>
        <authorList>
            <consortium name="Genolevures"/>
            <person name="Dujon B."/>
            <person name="Sherman D."/>
            <person name="Fischer G."/>
            <person name="Durrens P."/>
            <person name="Casaregola S."/>
            <person name="Lafontaine I."/>
            <person name="de Montigny J."/>
            <person name="Marck C."/>
            <person name="Neuveglise C."/>
            <person name="Talla E."/>
            <person name="Goffard N."/>
            <person name="Frangeul L."/>
            <person name="Aigle M."/>
            <person name="Anthouard V."/>
            <person name="Babour A."/>
            <person name="Barbe V."/>
            <person name="Barnay S."/>
            <person name="Blanchin S."/>
            <person name="Beckerich J.M."/>
            <person name="Beyne E."/>
            <person name="Bleykasten C."/>
            <person name="Boisrame A."/>
            <person name="Boyer J."/>
            <person name="Cattolico L."/>
            <person name="Confanioleri F."/>
            <person name="de Daruvar A."/>
            <person name="Despons L."/>
            <person name="Fabre E."/>
            <person name="Fairhead C."/>
            <person name="Ferry-Dumazet H."/>
            <person name="Groppi A."/>
            <person name="Hantraye F."/>
            <person name="Hennequin C."/>
            <person name="Jauniaux N."/>
            <person name="Joyet P."/>
            <person name="Kachouri R."/>
            <person name="Kerrest A."/>
            <person name="Koszul R."/>
            <person name="Lemaire M."/>
            <person name="Lesur I."/>
            <person name="Ma L."/>
            <person name="Muller H."/>
            <person name="Nicaud J.M."/>
            <person name="Nikolski M."/>
            <person name="Oztas S."/>
            <person name="Ozier-Kalogeropoulos O."/>
            <person name="Pellenz S."/>
            <person name="Potier S."/>
            <person name="Richard G.F."/>
            <person name="Straub M.L."/>
            <person name="Suleau A."/>
            <person name="Swennene D."/>
            <person name="Tekaia F."/>
            <person name="Wesolowski-Louvel M."/>
            <person name="Westhof E."/>
            <person name="Wirth B."/>
            <person name="Zeniou-Meyer M."/>
            <person name="Zivanovic I."/>
            <person name="Bolotin-Fukuhara M."/>
            <person name="Thierry A."/>
            <person name="Bouchier C."/>
            <person name="Caudron B."/>
            <person name="Scarpelli C."/>
            <person name="Gaillardin C."/>
            <person name="Weissenbach J."/>
            <person name="Wincker P."/>
            <person name="Souciet J.L."/>
        </authorList>
    </citation>
    <scope>NUCLEOTIDE SEQUENCE [LARGE SCALE GENOMIC DNA]</scope>
    <source>
        <strain evidence="7">ATCC 36239 / CBS 767 / BCRC 21394 / JCM 1990 / NBRC 0083 / IGC 2968</strain>
    </source>
</reference>
<dbReference type="GO" id="GO:0000981">
    <property type="term" value="F:DNA-binding transcription factor activity, RNA polymerase II-specific"/>
    <property type="evidence" value="ECO:0007669"/>
    <property type="project" value="InterPro"/>
</dbReference>
<accession>Q6BN73</accession>
<keyword evidence="4" id="KW-0539">Nucleus</keyword>
<dbReference type="RefSeq" id="XP_460347.2">
    <property type="nucleotide sequence ID" value="XM_460347.2"/>
</dbReference>
<evidence type="ECO:0000313" key="7">
    <source>
        <dbReference type="Proteomes" id="UP000000599"/>
    </source>
</evidence>
<dbReference type="CDD" id="cd00067">
    <property type="entry name" value="GAL4"/>
    <property type="match status" value="1"/>
</dbReference>
<dbReference type="VEuPathDB" id="FungiDB:DEHA2E24090g"/>
<evidence type="ECO:0000256" key="3">
    <source>
        <dbReference type="ARBA" id="ARBA00023163"/>
    </source>
</evidence>
<dbReference type="GO" id="GO:0006351">
    <property type="term" value="P:DNA-templated transcription"/>
    <property type="evidence" value="ECO:0007669"/>
    <property type="project" value="InterPro"/>
</dbReference>
<proteinExistence type="predicted"/>
<dbReference type="Pfam" id="PF00172">
    <property type="entry name" value="Zn_clus"/>
    <property type="match status" value="1"/>
</dbReference>
<dbReference type="Pfam" id="PF04082">
    <property type="entry name" value="Fungal_trans"/>
    <property type="match status" value="1"/>
</dbReference>
<keyword evidence="7" id="KW-1185">Reference proteome</keyword>
<dbReference type="OrthoDB" id="3364175at2759"/>
<dbReference type="InterPro" id="IPR001138">
    <property type="entry name" value="Zn2Cys6_DnaBD"/>
</dbReference>
<dbReference type="GO" id="GO:0008270">
    <property type="term" value="F:zinc ion binding"/>
    <property type="evidence" value="ECO:0007669"/>
    <property type="project" value="InterPro"/>
</dbReference>
<dbReference type="SMART" id="SM00906">
    <property type="entry name" value="Fungal_trans"/>
    <property type="match status" value="1"/>
</dbReference>
<keyword evidence="3" id="KW-0804">Transcription</keyword>
<gene>
    <name evidence="6" type="ordered locus">DEHA2E24090g</name>
</gene>
<organism evidence="6 7">
    <name type="scientific">Debaryomyces hansenii (strain ATCC 36239 / CBS 767 / BCRC 21394 / JCM 1990 / NBRC 0083 / IGC 2968)</name>
    <name type="common">Yeast</name>
    <name type="synonym">Torulaspora hansenii</name>
    <dbReference type="NCBI Taxonomy" id="284592"/>
    <lineage>
        <taxon>Eukaryota</taxon>
        <taxon>Fungi</taxon>
        <taxon>Dikarya</taxon>
        <taxon>Ascomycota</taxon>
        <taxon>Saccharomycotina</taxon>
        <taxon>Pichiomycetes</taxon>
        <taxon>Debaryomycetaceae</taxon>
        <taxon>Debaryomyces</taxon>
    </lineage>
</organism>
<dbReference type="HOGENOM" id="CLU_007695_1_0_1"/>
<keyword evidence="1" id="KW-0479">Metal-binding</keyword>
<evidence type="ECO:0000313" key="6">
    <source>
        <dbReference type="EMBL" id="CAG88636.2"/>
    </source>
</evidence>
<evidence type="ECO:0000256" key="1">
    <source>
        <dbReference type="ARBA" id="ARBA00022723"/>
    </source>
</evidence>
<evidence type="ECO:0000256" key="2">
    <source>
        <dbReference type="ARBA" id="ARBA00023015"/>
    </source>
</evidence>
<dbReference type="InParanoid" id="Q6BN73"/>
<dbReference type="KEGG" id="dha:DEHA2E24090g"/>